<protein>
    <submittedName>
        <fullName evidence="2">Uncharacterized protein</fullName>
    </submittedName>
</protein>
<proteinExistence type="predicted"/>
<dbReference type="AlphaFoldDB" id="A0A0A8YLQ0"/>
<sequence>MYTKNSTTNSSSNSLGTETLKNTRQSKDYQKPENFGTIKNSAEIRCP</sequence>
<evidence type="ECO:0000313" key="2">
    <source>
        <dbReference type="EMBL" id="JAD27139.1"/>
    </source>
</evidence>
<dbReference type="EMBL" id="GBRH01270756">
    <property type="protein sequence ID" value="JAD27139.1"/>
    <property type="molecule type" value="Transcribed_RNA"/>
</dbReference>
<reference evidence="2" key="2">
    <citation type="journal article" date="2015" name="Data Brief">
        <title>Shoot transcriptome of the giant reed, Arundo donax.</title>
        <authorList>
            <person name="Barrero R.A."/>
            <person name="Guerrero F.D."/>
            <person name="Moolhuijzen P."/>
            <person name="Goolsby J.A."/>
            <person name="Tidwell J."/>
            <person name="Bellgard S.E."/>
            <person name="Bellgard M.I."/>
        </authorList>
    </citation>
    <scope>NUCLEOTIDE SEQUENCE</scope>
    <source>
        <tissue evidence="2">Shoot tissue taken approximately 20 cm above the soil surface</tissue>
    </source>
</reference>
<feature type="region of interest" description="Disordered" evidence="1">
    <location>
        <begin position="1"/>
        <end position="47"/>
    </location>
</feature>
<name>A0A0A8YLQ0_ARUDO</name>
<accession>A0A0A8YLQ0</accession>
<feature type="compositionally biased region" description="Low complexity" evidence="1">
    <location>
        <begin position="1"/>
        <end position="14"/>
    </location>
</feature>
<reference evidence="2" key="1">
    <citation type="submission" date="2014-09" db="EMBL/GenBank/DDBJ databases">
        <authorList>
            <person name="Magalhaes I.L.F."/>
            <person name="Oliveira U."/>
            <person name="Santos F.R."/>
            <person name="Vidigal T.H.D.A."/>
            <person name="Brescovit A.D."/>
            <person name="Santos A.J."/>
        </authorList>
    </citation>
    <scope>NUCLEOTIDE SEQUENCE</scope>
    <source>
        <tissue evidence="2">Shoot tissue taken approximately 20 cm above the soil surface</tissue>
    </source>
</reference>
<organism evidence="2">
    <name type="scientific">Arundo donax</name>
    <name type="common">Giant reed</name>
    <name type="synonym">Donax arundinaceus</name>
    <dbReference type="NCBI Taxonomy" id="35708"/>
    <lineage>
        <taxon>Eukaryota</taxon>
        <taxon>Viridiplantae</taxon>
        <taxon>Streptophyta</taxon>
        <taxon>Embryophyta</taxon>
        <taxon>Tracheophyta</taxon>
        <taxon>Spermatophyta</taxon>
        <taxon>Magnoliopsida</taxon>
        <taxon>Liliopsida</taxon>
        <taxon>Poales</taxon>
        <taxon>Poaceae</taxon>
        <taxon>PACMAD clade</taxon>
        <taxon>Arundinoideae</taxon>
        <taxon>Arundineae</taxon>
        <taxon>Arundo</taxon>
    </lineage>
</organism>
<evidence type="ECO:0000256" key="1">
    <source>
        <dbReference type="SAM" id="MobiDB-lite"/>
    </source>
</evidence>